<proteinExistence type="predicted"/>
<dbReference type="EMBL" id="AP019376">
    <property type="protein sequence ID" value="BBH87360.1"/>
    <property type="molecule type" value="Genomic_DNA"/>
</dbReference>
<organism evidence="1">
    <name type="scientific">Thermosporothrix sp. COM3</name>
    <dbReference type="NCBI Taxonomy" id="2490863"/>
    <lineage>
        <taxon>Bacteria</taxon>
        <taxon>Bacillati</taxon>
        <taxon>Chloroflexota</taxon>
        <taxon>Ktedonobacteria</taxon>
        <taxon>Ktedonobacterales</taxon>
        <taxon>Thermosporotrichaceae</taxon>
        <taxon>Thermosporothrix</taxon>
    </lineage>
</organism>
<dbReference type="SUPFAM" id="SSF52540">
    <property type="entry name" value="P-loop containing nucleoside triphosphate hydrolases"/>
    <property type="match status" value="1"/>
</dbReference>
<protein>
    <submittedName>
        <fullName evidence="1">Uncharacterized protein</fullName>
    </submittedName>
</protein>
<evidence type="ECO:0000313" key="1">
    <source>
        <dbReference type="EMBL" id="BBH87360.1"/>
    </source>
</evidence>
<sequence length="220" mass="24962">MTRPSHTFGLSPQRLQHIRWIGGGSGAGKSTIARRLSEQYGVRLYHCDDMQSAHTARSNPIEHPMLHAFIAMTMDERWAKRTPEEMFRTFHGFHGEGFKLILEDLLDLPTNVLILVEGYQLLPRLVAPLLREPNQAVWLLPTSEWRRTAFCRRGSLWSIAGQTSDPQTALTHLLARDALYTEELKKQATALQLPCIQVDGSISIEELTTHVARCLGLKRQ</sequence>
<gene>
    <name evidence="1" type="ORF">KTC_21110</name>
</gene>
<dbReference type="Gene3D" id="3.40.50.300">
    <property type="entry name" value="P-loop containing nucleotide triphosphate hydrolases"/>
    <property type="match status" value="1"/>
</dbReference>
<dbReference type="AlphaFoldDB" id="A0A455SIG9"/>
<dbReference type="InterPro" id="IPR027417">
    <property type="entry name" value="P-loop_NTPase"/>
</dbReference>
<dbReference type="CDD" id="cd02019">
    <property type="entry name" value="NK"/>
    <property type="match status" value="1"/>
</dbReference>
<accession>A0A455SIG9</accession>
<reference evidence="1" key="1">
    <citation type="submission" date="2018-12" db="EMBL/GenBank/DDBJ databases">
        <title>Novel natural products biosynthetic potential of the class Ktedonobacteria.</title>
        <authorList>
            <person name="Zheng Y."/>
            <person name="Saitou A."/>
            <person name="Wang C.M."/>
            <person name="Toyoda A."/>
            <person name="Minakuchi Y."/>
            <person name="Sekiguchi Y."/>
            <person name="Ueda K."/>
            <person name="Takano H."/>
            <person name="Sakai Y."/>
            <person name="Yokota A."/>
            <person name="Yabe S."/>
        </authorList>
    </citation>
    <scope>NUCLEOTIDE SEQUENCE</scope>
    <source>
        <strain evidence="1">COM3</strain>
    </source>
</reference>
<name>A0A455SIG9_9CHLR</name>